<feature type="non-terminal residue" evidence="7">
    <location>
        <position position="72"/>
    </location>
</feature>
<dbReference type="GO" id="GO:0042773">
    <property type="term" value="P:ATP synthesis coupled electron transport"/>
    <property type="evidence" value="ECO:0007669"/>
    <property type="project" value="InterPro"/>
</dbReference>
<dbReference type="GO" id="GO:0016020">
    <property type="term" value="C:membrane"/>
    <property type="evidence" value="ECO:0007669"/>
    <property type="project" value="UniProtKB-SubCell"/>
</dbReference>
<comment type="caution">
    <text evidence="7">The sequence shown here is derived from an EMBL/GenBank/DDBJ whole genome shotgun (WGS) entry which is preliminary data.</text>
</comment>
<keyword evidence="2 5" id="KW-0812">Transmembrane</keyword>
<dbReference type="PANTHER" id="PTHR42829:SF1">
    <property type="entry name" value="INORGANIC CARBON TRANSPORTER SUBUNIT DABB-RELATED"/>
    <property type="match status" value="1"/>
</dbReference>
<dbReference type="GO" id="GO:0008137">
    <property type="term" value="F:NADH dehydrogenase (ubiquinone) activity"/>
    <property type="evidence" value="ECO:0007669"/>
    <property type="project" value="InterPro"/>
</dbReference>
<evidence type="ECO:0000259" key="6">
    <source>
        <dbReference type="Pfam" id="PF00361"/>
    </source>
</evidence>
<name>T0ZL26_9ZZZZ</name>
<dbReference type="GO" id="GO:0003954">
    <property type="term" value="F:NADH dehydrogenase activity"/>
    <property type="evidence" value="ECO:0007669"/>
    <property type="project" value="TreeGrafter"/>
</dbReference>
<accession>T0ZL26</accession>
<evidence type="ECO:0000256" key="4">
    <source>
        <dbReference type="ARBA" id="ARBA00023136"/>
    </source>
</evidence>
<protein>
    <submittedName>
        <fullName evidence="7">NADH dehydrogenase subunit l</fullName>
    </submittedName>
</protein>
<dbReference type="EMBL" id="AUZZ01010221">
    <property type="protein sequence ID" value="EQD30520.1"/>
    <property type="molecule type" value="Genomic_DNA"/>
</dbReference>
<gene>
    <name evidence="7" type="ORF">B2A_14091</name>
</gene>
<feature type="domain" description="NADH:quinone oxidoreductase/Mrp antiporter transmembrane" evidence="6">
    <location>
        <begin position="3"/>
        <end position="72"/>
    </location>
</feature>
<dbReference type="GO" id="GO:0015990">
    <property type="term" value="P:electron transport coupled proton transport"/>
    <property type="evidence" value="ECO:0007669"/>
    <property type="project" value="TreeGrafter"/>
</dbReference>
<evidence type="ECO:0000256" key="3">
    <source>
        <dbReference type="ARBA" id="ARBA00022989"/>
    </source>
</evidence>
<dbReference type="PANTHER" id="PTHR42829">
    <property type="entry name" value="NADH-UBIQUINONE OXIDOREDUCTASE CHAIN 5"/>
    <property type="match status" value="1"/>
</dbReference>
<dbReference type="Pfam" id="PF00361">
    <property type="entry name" value="Proton_antipo_M"/>
    <property type="match status" value="1"/>
</dbReference>
<keyword evidence="3 5" id="KW-1133">Transmembrane helix</keyword>
<evidence type="ECO:0000256" key="5">
    <source>
        <dbReference type="SAM" id="Phobius"/>
    </source>
</evidence>
<evidence type="ECO:0000256" key="1">
    <source>
        <dbReference type="ARBA" id="ARBA00004141"/>
    </source>
</evidence>
<comment type="subcellular location">
    <subcellularLocation>
        <location evidence="1">Membrane</location>
        <topology evidence="1">Multi-pass membrane protein</topology>
    </subcellularLocation>
</comment>
<keyword evidence="4 5" id="KW-0472">Membrane</keyword>
<feature type="transmembrane region" description="Helical" evidence="5">
    <location>
        <begin position="12"/>
        <end position="33"/>
    </location>
</feature>
<organism evidence="7">
    <name type="scientific">mine drainage metagenome</name>
    <dbReference type="NCBI Taxonomy" id="410659"/>
    <lineage>
        <taxon>unclassified sequences</taxon>
        <taxon>metagenomes</taxon>
        <taxon>ecological metagenomes</taxon>
    </lineage>
</organism>
<evidence type="ECO:0000313" key="7">
    <source>
        <dbReference type="EMBL" id="EQD30520.1"/>
    </source>
</evidence>
<sequence length="72" mass="7306">MQVMEAPTSVSALMHAGVVNLGGFVLIRLAPLISASLPAQGLLVVIGSTTATLAGLTLMTCPSLKGRLAWST</sequence>
<dbReference type="InterPro" id="IPR003945">
    <property type="entry name" value="NU5C-like"/>
</dbReference>
<reference evidence="7" key="1">
    <citation type="submission" date="2013-08" db="EMBL/GenBank/DDBJ databases">
        <authorList>
            <person name="Mendez C."/>
            <person name="Richter M."/>
            <person name="Ferrer M."/>
            <person name="Sanchez J."/>
        </authorList>
    </citation>
    <scope>NUCLEOTIDE SEQUENCE</scope>
</reference>
<dbReference type="AlphaFoldDB" id="T0ZL26"/>
<feature type="transmembrane region" description="Helical" evidence="5">
    <location>
        <begin position="39"/>
        <end position="59"/>
    </location>
</feature>
<proteinExistence type="predicted"/>
<dbReference type="InterPro" id="IPR001750">
    <property type="entry name" value="ND/Mrp_TM"/>
</dbReference>
<reference evidence="7" key="2">
    <citation type="journal article" date="2014" name="ISME J.">
        <title>Microbial stratification in low pH oxic and suboxic macroscopic growths along an acid mine drainage.</title>
        <authorList>
            <person name="Mendez-Garcia C."/>
            <person name="Mesa V."/>
            <person name="Sprenger R.R."/>
            <person name="Richter M."/>
            <person name="Diez M.S."/>
            <person name="Solano J."/>
            <person name="Bargiela R."/>
            <person name="Golyshina O.V."/>
            <person name="Manteca A."/>
            <person name="Ramos J.L."/>
            <person name="Gallego J.R."/>
            <person name="Llorente I."/>
            <person name="Martins Dos Santos V.A."/>
            <person name="Jensen O.N."/>
            <person name="Pelaez A.I."/>
            <person name="Sanchez J."/>
            <person name="Ferrer M."/>
        </authorList>
    </citation>
    <scope>NUCLEOTIDE SEQUENCE</scope>
</reference>
<evidence type="ECO:0000256" key="2">
    <source>
        <dbReference type="ARBA" id="ARBA00022692"/>
    </source>
</evidence>